<gene>
    <name evidence="2" type="ORF">AEK19_MT0214</name>
</gene>
<keyword evidence="2" id="KW-0496">Mitochondrion</keyword>
<name>A0A1Y0AZ82_9LAMI</name>
<organism evidence="2">
    <name type="scientific">Utricularia reniformis</name>
    <dbReference type="NCBI Taxonomy" id="192314"/>
    <lineage>
        <taxon>Eukaryota</taxon>
        <taxon>Viridiplantae</taxon>
        <taxon>Streptophyta</taxon>
        <taxon>Embryophyta</taxon>
        <taxon>Tracheophyta</taxon>
        <taxon>Spermatophyta</taxon>
        <taxon>Magnoliopsida</taxon>
        <taxon>eudicotyledons</taxon>
        <taxon>Gunneridae</taxon>
        <taxon>Pentapetalae</taxon>
        <taxon>asterids</taxon>
        <taxon>lamiids</taxon>
        <taxon>Lamiales</taxon>
        <taxon>Lentibulariaceae</taxon>
        <taxon>Utricularia</taxon>
    </lineage>
</organism>
<sequence>MVPRLLRSLSLVNIILLPLLWFSLTGSRQNYPVTSGTACFLVSKGLTPSFFVETLLPILELV</sequence>
<proteinExistence type="predicted"/>
<protein>
    <submittedName>
        <fullName evidence="2">Uncharacterized protein</fullName>
    </submittedName>
</protein>
<feature type="chain" id="PRO_5012778827" evidence="1">
    <location>
        <begin position="28"/>
        <end position="62"/>
    </location>
</feature>
<keyword evidence="1" id="KW-0732">Signal</keyword>
<evidence type="ECO:0000313" key="2">
    <source>
        <dbReference type="EMBL" id="ART30492.1"/>
    </source>
</evidence>
<reference evidence="2" key="1">
    <citation type="submission" date="2017-03" db="EMBL/GenBank/DDBJ databases">
        <title>The mitochondrial genome of the carnivorous plant Utricularia reniformis (Lentibulariaceae): structure, comparative analysis and evolutionary landmarks.</title>
        <authorList>
            <person name="Silva S.R."/>
            <person name="Alvarenga D.O."/>
            <person name="Michael T.P."/>
            <person name="Miranda V.F.O."/>
            <person name="Varani A.M."/>
        </authorList>
    </citation>
    <scope>NUCLEOTIDE SEQUENCE</scope>
</reference>
<dbReference type="AlphaFoldDB" id="A0A1Y0AZ82"/>
<geneLocation type="mitochondrion" evidence="2"/>
<evidence type="ECO:0000256" key="1">
    <source>
        <dbReference type="SAM" id="SignalP"/>
    </source>
</evidence>
<feature type="signal peptide" evidence="1">
    <location>
        <begin position="1"/>
        <end position="27"/>
    </location>
</feature>
<accession>A0A1Y0AZ82</accession>
<dbReference type="EMBL" id="KY774314">
    <property type="protein sequence ID" value="ART30492.1"/>
    <property type="molecule type" value="Genomic_DNA"/>
</dbReference>